<dbReference type="RefSeq" id="WP_343184560.1">
    <property type="nucleotide sequence ID" value="NZ_JBCITM010000001.1"/>
</dbReference>
<name>A0ABU9VPV8_9CLOT</name>
<keyword evidence="1" id="KW-0472">Membrane</keyword>
<feature type="transmembrane region" description="Helical" evidence="1">
    <location>
        <begin position="271"/>
        <end position="295"/>
    </location>
</feature>
<feature type="transmembrane region" description="Helical" evidence="1">
    <location>
        <begin position="307"/>
        <end position="326"/>
    </location>
</feature>
<dbReference type="InterPro" id="IPR038728">
    <property type="entry name" value="YkvI-like"/>
</dbReference>
<keyword evidence="3" id="KW-1185">Reference proteome</keyword>
<protein>
    <recommendedName>
        <fullName evidence="4">Transporter</fullName>
    </recommendedName>
</protein>
<feature type="transmembrane region" description="Helical" evidence="1">
    <location>
        <begin position="332"/>
        <end position="350"/>
    </location>
</feature>
<organism evidence="2 3">
    <name type="scientific">Anoxynatronum sibiricum</name>
    <dbReference type="NCBI Taxonomy" id="210623"/>
    <lineage>
        <taxon>Bacteria</taxon>
        <taxon>Bacillati</taxon>
        <taxon>Bacillota</taxon>
        <taxon>Clostridia</taxon>
        <taxon>Eubacteriales</taxon>
        <taxon>Clostridiaceae</taxon>
        <taxon>Anoxynatronum</taxon>
    </lineage>
</organism>
<dbReference type="PANTHER" id="PTHR37814:SF1">
    <property type="entry name" value="MEMBRANE PROTEIN"/>
    <property type="match status" value="1"/>
</dbReference>
<dbReference type="PANTHER" id="PTHR37814">
    <property type="entry name" value="CONSERVED MEMBRANE PROTEIN"/>
    <property type="match status" value="1"/>
</dbReference>
<feature type="transmembrane region" description="Helical" evidence="1">
    <location>
        <begin position="12"/>
        <end position="29"/>
    </location>
</feature>
<feature type="transmembrane region" description="Helical" evidence="1">
    <location>
        <begin position="189"/>
        <end position="214"/>
    </location>
</feature>
<keyword evidence="1" id="KW-0812">Transmembrane</keyword>
<reference evidence="2 3" key="1">
    <citation type="submission" date="2024-04" db="EMBL/GenBank/DDBJ databases">
        <title>Genome sequencing and metabolic network reconstruction of aminoacids and betaine degradation by Anoxynatronum sibiricum.</title>
        <authorList>
            <person name="Detkova E.N."/>
            <person name="Boltjanskaja Y.V."/>
            <person name="Mardanov A.V."/>
            <person name="Kevbrin V."/>
        </authorList>
    </citation>
    <scope>NUCLEOTIDE SEQUENCE [LARGE SCALE GENOMIC DNA]</scope>
    <source>
        <strain evidence="2 3">Z-7981</strain>
    </source>
</reference>
<gene>
    <name evidence="2" type="ORF">AAIG11_01755</name>
</gene>
<evidence type="ECO:0000256" key="1">
    <source>
        <dbReference type="SAM" id="Phobius"/>
    </source>
</evidence>
<feature type="transmembrane region" description="Helical" evidence="1">
    <location>
        <begin position="88"/>
        <end position="110"/>
    </location>
</feature>
<evidence type="ECO:0000313" key="3">
    <source>
        <dbReference type="Proteomes" id="UP001407405"/>
    </source>
</evidence>
<accession>A0ABU9VPV8</accession>
<dbReference type="EMBL" id="JBCITM010000001">
    <property type="protein sequence ID" value="MEN1759187.1"/>
    <property type="molecule type" value="Genomic_DNA"/>
</dbReference>
<dbReference type="Proteomes" id="UP001407405">
    <property type="component" value="Unassembled WGS sequence"/>
</dbReference>
<feature type="transmembrane region" description="Helical" evidence="1">
    <location>
        <begin position="147"/>
        <end position="169"/>
    </location>
</feature>
<evidence type="ECO:0008006" key="4">
    <source>
        <dbReference type="Google" id="ProtNLM"/>
    </source>
</evidence>
<sequence>MPEKAHWKEIILFGGAIMGSVVGAGFASGQEVMQFFTHLGFIGSIGAGLVGMLLLAWISMTILEDGRTQQFEDANDIFTYYCGQRIGLFFKWFVPTLMLLAFSIMISAAAATIHEHFGLHPALGRFFMAVLPLITVLTGLKRLARIVGSIAPFFISVTMIISLTSIARHSGGIVDSARVLQSLHVPSAYSHWFVSGIMYASFLMVGFMPFAAGIGKQAKNRIDTRLGGMFAGIFFLAGAMILSTGLLVIIGDVYNKQIPSLAMASASIPPIAPFFALLMLTGIYTASTSMLWTAVNRIEGNDHTLKYRFAALFLTILAFFGGHLQFATMVGIVYPAVGYLGLILMAGMLYRRFFSAVGGTKTNLSS</sequence>
<feature type="transmembrane region" description="Helical" evidence="1">
    <location>
        <begin position="226"/>
        <end position="251"/>
    </location>
</feature>
<keyword evidence="1" id="KW-1133">Transmembrane helix</keyword>
<evidence type="ECO:0000313" key="2">
    <source>
        <dbReference type="EMBL" id="MEN1759187.1"/>
    </source>
</evidence>
<feature type="transmembrane region" description="Helical" evidence="1">
    <location>
        <begin position="122"/>
        <end position="140"/>
    </location>
</feature>
<comment type="caution">
    <text evidence="2">The sequence shown here is derived from an EMBL/GenBank/DDBJ whole genome shotgun (WGS) entry which is preliminary data.</text>
</comment>
<feature type="transmembrane region" description="Helical" evidence="1">
    <location>
        <begin position="35"/>
        <end position="58"/>
    </location>
</feature>
<proteinExistence type="predicted"/>